<dbReference type="Proteomes" id="UP000652219">
    <property type="component" value="Unassembled WGS sequence"/>
</dbReference>
<protein>
    <submittedName>
        <fullName evidence="1">Uncharacterized protein</fullName>
    </submittedName>
</protein>
<keyword evidence="2" id="KW-1185">Reference proteome</keyword>
<evidence type="ECO:0000313" key="1">
    <source>
        <dbReference type="EMBL" id="KAF6794194.1"/>
    </source>
</evidence>
<proteinExistence type="predicted"/>
<reference evidence="1 2" key="1">
    <citation type="journal article" date="2020" name="Phytopathology">
        <title>Genome Sequence Resources of Colletotrichum truncatum, C. plurivorum, C. musicola, and C. sojae: Four Species Pathogenic to Soybean (Glycine max).</title>
        <authorList>
            <person name="Rogerio F."/>
            <person name="Boufleur T.R."/>
            <person name="Ciampi-Guillardi M."/>
            <person name="Sukno S.A."/>
            <person name="Thon M.R."/>
            <person name="Massola Junior N.S."/>
            <person name="Baroncelli R."/>
        </authorList>
    </citation>
    <scope>NUCLEOTIDE SEQUENCE [LARGE SCALE GENOMIC DNA]</scope>
    <source>
        <strain evidence="1 2">LFN0009</strain>
    </source>
</reference>
<dbReference type="EMBL" id="WIGN01000418">
    <property type="protein sequence ID" value="KAF6794194.1"/>
    <property type="molecule type" value="Genomic_DNA"/>
</dbReference>
<name>A0A8H6MKR2_9PEZI</name>
<sequence length="109" mass="11403">MLFQGYLSWRSTLPGEHRVFEPFTGSLAELDPFWLIFGAFPANEALALAPGPSPPAPPRSIVAAANPIWEDVPAATICGGPCGSAAPLKSFDNTSDGFVSESPVFAPAD</sequence>
<evidence type="ECO:0000313" key="2">
    <source>
        <dbReference type="Proteomes" id="UP000652219"/>
    </source>
</evidence>
<organism evidence="1 2">
    <name type="scientific">Colletotrichum sojae</name>
    <dbReference type="NCBI Taxonomy" id="2175907"/>
    <lineage>
        <taxon>Eukaryota</taxon>
        <taxon>Fungi</taxon>
        <taxon>Dikarya</taxon>
        <taxon>Ascomycota</taxon>
        <taxon>Pezizomycotina</taxon>
        <taxon>Sordariomycetes</taxon>
        <taxon>Hypocreomycetidae</taxon>
        <taxon>Glomerellales</taxon>
        <taxon>Glomerellaceae</taxon>
        <taxon>Colletotrichum</taxon>
        <taxon>Colletotrichum orchidearum species complex</taxon>
    </lineage>
</organism>
<comment type="caution">
    <text evidence="1">The sequence shown here is derived from an EMBL/GenBank/DDBJ whole genome shotgun (WGS) entry which is preliminary data.</text>
</comment>
<gene>
    <name evidence="1" type="ORF">CSOJ01_13772</name>
</gene>
<dbReference type="AlphaFoldDB" id="A0A8H6MKR2"/>
<accession>A0A8H6MKR2</accession>